<dbReference type="RefSeq" id="WP_025082622.1">
    <property type="nucleotide sequence ID" value="NZ_AZEX01000040.1"/>
</dbReference>
<dbReference type="AlphaFoldDB" id="A0A0R1RTL7"/>
<comment type="catalytic activity">
    <reaction evidence="1 7">
        <text>Cleavage of hydrophobic, N-terminal signal or leader sequences from secreted and periplasmic proteins.</text>
        <dbReference type="EC" id="3.4.21.89"/>
    </reaction>
</comment>
<dbReference type="InterPro" id="IPR000223">
    <property type="entry name" value="Pept_S26A_signal_pept_1"/>
</dbReference>
<organism evidence="9 10">
    <name type="scientific">Latilactobacillus fuchuensis DSM 14340 = JCM 11249</name>
    <dbReference type="NCBI Taxonomy" id="1423747"/>
    <lineage>
        <taxon>Bacteria</taxon>
        <taxon>Bacillati</taxon>
        <taxon>Bacillota</taxon>
        <taxon>Bacilli</taxon>
        <taxon>Lactobacillales</taxon>
        <taxon>Lactobacillaceae</taxon>
        <taxon>Latilactobacillus</taxon>
    </lineage>
</organism>
<dbReference type="EMBL" id="AZEX01000040">
    <property type="protein sequence ID" value="KRL59833.1"/>
    <property type="molecule type" value="Genomic_DNA"/>
</dbReference>
<reference evidence="9 10" key="1">
    <citation type="journal article" date="2015" name="Genome Announc.">
        <title>Expanding the biotechnology potential of lactobacilli through comparative genomics of 213 strains and associated genera.</title>
        <authorList>
            <person name="Sun Z."/>
            <person name="Harris H.M."/>
            <person name="McCann A."/>
            <person name="Guo C."/>
            <person name="Argimon S."/>
            <person name="Zhang W."/>
            <person name="Yang X."/>
            <person name="Jeffery I.B."/>
            <person name="Cooney J.C."/>
            <person name="Kagawa T.F."/>
            <person name="Liu W."/>
            <person name="Song Y."/>
            <person name="Salvetti E."/>
            <person name="Wrobel A."/>
            <person name="Rasinkangas P."/>
            <person name="Parkhill J."/>
            <person name="Rea M.C."/>
            <person name="O'Sullivan O."/>
            <person name="Ritari J."/>
            <person name="Douillard F.P."/>
            <person name="Paul Ross R."/>
            <person name="Yang R."/>
            <person name="Briner A.E."/>
            <person name="Felis G.E."/>
            <person name="de Vos W.M."/>
            <person name="Barrangou R."/>
            <person name="Klaenhammer T.R."/>
            <person name="Caufield P.W."/>
            <person name="Cui Y."/>
            <person name="Zhang H."/>
            <person name="O'Toole P.W."/>
        </authorList>
    </citation>
    <scope>NUCLEOTIDE SEQUENCE [LARGE SCALE GENOMIC DNA]</scope>
    <source>
        <strain evidence="9 10">DSM 14340</strain>
    </source>
</reference>
<evidence type="ECO:0000256" key="7">
    <source>
        <dbReference type="RuleBase" id="RU362042"/>
    </source>
</evidence>
<comment type="similarity">
    <text evidence="3 7">Belongs to the peptidase S26 family.</text>
</comment>
<comment type="subcellular location">
    <subcellularLocation>
        <location evidence="2">Cell membrane</location>
        <topology evidence="2">Single-pass type II membrane protein</topology>
    </subcellularLocation>
    <subcellularLocation>
        <location evidence="7">Membrane</location>
        <topology evidence="7">Single-pass type II membrane protein</topology>
    </subcellularLocation>
</comment>
<dbReference type="GO" id="GO:0005886">
    <property type="term" value="C:plasma membrane"/>
    <property type="evidence" value="ECO:0007669"/>
    <property type="project" value="UniProtKB-SubCell"/>
</dbReference>
<dbReference type="Gene3D" id="2.10.109.10">
    <property type="entry name" value="Umud Fragment, subunit A"/>
    <property type="match status" value="1"/>
</dbReference>
<feature type="transmembrane region" description="Helical" evidence="7">
    <location>
        <begin position="12"/>
        <end position="35"/>
    </location>
</feature>
<dbReference type="PATRIC" id="fig|1423747.3.peg.1443"/>
<evidence type="ECO:0000313" key="10">
    <source>
        <dbReference type="Proteomes" id="UP000051264"/>
    </source>
</evidence>
<comment type="caution">
    <text evidence="9">The sequence shown here is derived from an EMBL/GenBank/DDBJ whole genome shotgun (WGS) entry which is preliminary data.</text>
</comment>
<accession>A0A0R1RTL7</accession>
<dbReference type="InterPro" id="IPR036286">
    <property type="entry name" value="LexA/Signal_pep-like_sf"/>
</dbReference>
<evidence type="ECO:0000313" key="9">
    <source>
        <dbReference type="EMBL" id="KRL59833.1"/>
    </source>
</evidence>
<dbReference type="PROSITE" id="PS00761">
    <property type="entry name" value="SPASE_I_3"/>
    <property type="match status" value="1"/>
</dbReference>
<evidence type="ECO:0000256" key="2">
    <source>
        <dbReference type="ARBA" id="ARBA00004401"/>
    </source>
</evidence>
<dbReference type="STRING" id="1423747.FC69_GL001416"/>
<dbReference type="Pfam" id="PF10502">
    <property type="entry name" value="Peptidase_S26"/>
    <property type="match status" value="1"/>
</dbReference>
<dbReference type="EC" id="3.4.21.89" evidence="4 7"/>
<proteinExistence type="inferred from homology"/>
<dbReference type="Proteomes" id="UP000051264">
    <property type="component" value="Unassembled WGS sequence"/>
</dbReference>
<feature type="active site" evidence="6">
    <location>
        <position position="43"/>
    </location>
</feature>
<dbReference type="CDD" id="cd06530">
    <property type="entry name" value="S26_SPase_I"/>
    <property type="match status" value="1"/>
</dbReference>
<keyword evidence="7" id="KW-0812">Transmembrane</keyword>
<keyword evidence="7" id="KW-0472">Membrane</keyword>
<evidence type="ECO:0000256" key="6">
    <source>
        <dbReference type="PIRSR" id="PIRSR600223-1"/>
    </source>
</evidence>
<evidence type="ECO:0000256" key="5">
    <source>
        <dbReference type="ARBA" id="ARBA00022801"/>
    </source>
</evidence>
<feature type="domain" description="Peptidase S26" evidence="8">
    <location>
        <begin position="14"/>
        <end position="195"/>
    </location>
</feature>
<evidence type="ECO:0000256" key="4">
    <source>
        <dbReference type="ARBA" id="ARBA00013208"/>
    </source>
</evidence>
<dbReference type="NCBIfam" id="TIGR02227">
    <property type="entry name" value="sigpep_I_bact"/>
    <property type="match status" value="1"/>
</dbReference>
<protein>
    <recommendedName>
        <fullName evidence="4 7">Signal peptidase I</fullName>
        <ecNumber evidence="4 7">3.4.21.89</ecNumber>
    </recommendedName>
</protein>
<dbReference type="GO" id="GO:0009003">
    <property type="term" value="F:signal peptidase activity"/>
    <property type="evidence" value="ECO:0007669"/>
    <property type="project" value="UniProtKB-EC"/>
</dbReference>
<dbReference type="PRINTS" id="PR00727">
    <property type="entry name" value="LEADERPTASE"/>
</dbReference>
<dbReference type="InterPro" id="IPR019757">
    <property type="entry name" value="Pept_S26A_signal_pept_1_Lys-AS"/>
</dbReference>
<evidence type="ECO:0000256" key="3">
    <source>
        <dbReference type="ARBA" id="ARBA00009370"/>
    </source>
</evidence>
<keyword evidence="7" id="KW-1133">Transmembrane helix</keyword>
<evidence type="ECO:0000259" key="8">
    <source>
        <dbReference type="Pfam" id="PF10502"/>
    </source>
</evidence>
<keyword evidence="5 7" id="KW-0378">Hydrolase</keyword>
<dbReference type="PANTHER" id="PTHR43390:SF1">
    <property type="entry name" value="CHLOROPLAST PROCESSING PEPTIDASE"/>
    <property type="match status" value="1"/>
</dbReference>
<keyword evidence="7" id="KW-0645">Protease</keyword>
<name>A0A0R1RTL7_9LACO</name>
<dbReference type="PANTHER" id="PTHR43390">
    <property type="entry name" value="SIGNAL PEPTIDASE I"/>
    <property type="match status" value="1"/>
</dbReference>
<dbReference type="eggNOG" id="COG0681">
    <property type="taxonomic scope" value="Bacteria"/>
</dbReference>
<evidence type="ECO:0000256" key="1">
    <source>
        <dbReference type="ARBA" id="ARBA00000677"/>
    </source>
</evidence>
<dbReference type="SUPFAM" id="SSF51306">
    <property type="entry name" value="LexA/Signal peptidase"/>
    <property type="match status" value="1"/>
</dbReference>
<dbReference type="GO" id="GO:0004252">
    <property type="term" value="F:serine-type endopeptidase activity"/>
    <property type="evidence" value="ECO:0007669"/>
    <property type="project" value="InterPro"/>
</dbReference>
<dbReference type="InterPro" id="IPR019533">
    <property type="entry name" value="Peptidase_S26"/>
</dbReference>
<feature type="active site" evidence="6">
    <location>
        <position position="82"/>
    </location>
</feature>
<sequence>MSAKTKEFWKSVLQIILLSAVMIGIAQLLLTFVIANEQIFGPSMQPNFSQYDRVIALRHTKVERGDVVILKAPDAPGEFYIKRVIGLPGDTVRFDKDQLYVNNQKVSEPYLKEYKADYSTYLAGSNYFTVKPNSTDSSFDLKDLLGRSTVPANHYFVMGDNRTVSKDSRYKAVGFISDNSKKYNGIQGVVKLRYWPLTEFKVY</sequence>
<dbReference type="PROSITE" id="PS00760">
    <property type="entry name" value="SPASE_I_2"/>
    <property type="match status" value="1"/>
</dbReference>
<dbReference type="OrthoDB" id="9802919at2"/>
<dbReference type="InterPro" id="IPR019758">
    <property type="entry name" value="Pept_S26A_signal_pept_1_CS"/>
</dbReference>
<dbReference type="GO" id="GO:0006465">
    <property type="term" value="P:signal peptide processing"/>
    <property type="evidence" value="ECO:0007669"/>
    <property type="project" value="InterPro"/>
</dbReference>
<gene>
    <name evidence="9" type="ORF">FC69_GL001416</name>
</gene>